<evidence type="ECO:0000313" key="1">
    <source>
        <dbReference type="EMBL" id="EAY26035.1"/>
    </source>
</evidence>
<organism evidence="1 2">
    <name type="scientific">Microscilla marina ATCC 23134</name>
    <dbReference type="NCBI Taxonomy" id="313606"/>
    <lineage>
        <taxon>Bacteria</taxon>
        <taxon>Pseudomonadati</taxon>
        <taxon>Bacteroidota</taxon>
        <taxon>Cytophagia</taxon>
        <taxon>Cytophagales</taxon>
        <taxon>Microscillaceae</taxon>
        <taxon>Microscilla</taxon>
    </lineage>
</organism>
<keyword evidence="2" id="KW-1185">Reference proteome</keyword>
<dbReference type="AlphaFoldDB" id="A1ZU64"/>
<sequence length="42" mass="4979">MSLRNLDGYTKGIQEELSNKKQVYNYVTPGTNNLFINKYYFL</sequence>
<protein>
    <submittedName>
        <fullName evidence="1">Uncharacterized protein</fullName>
    </submittedName>
</protein>
<accession>A1ZU64</accession>
<gene>
    <name evidence="1" type="ORF">M23134_06383</name>
</gene>
<comment type="caution">
    <text evidence="1">The sequence shown here is derived from an EMBL/GenBank/DDBJ whole genome shotgun (WGS) entry which is preliminary data.</text>
</comment>
<proteinExistence type="predicted"/>
<reference evidence="1 2" key="1">
    <citation type="submission" date="2007-01" db="EMBL/GenBank/DDBJ databases">
        <authorList>
            <person name="Haygood M."/>
            <person name="Podell S."/>
            <person name="Anderson C."/>
            <person name="Hopkinson B."/>
            <person name="Roe K."/>
            <person name="Barbeau K."/>
            <person name="Gaasterland T."/>
            <person name="Ferriera S."/>
            <person name="Johnson J."/>
            <person name="Kravitz S."/>
            <person name="Beeson K."/>
            <person name="Sutton G."/>
            <person name="Rogers Y.-H."/>
            <person name="Friedman R."/>
            <person name="Frazier M."/>
            <person name="Venter J.C."/>
        </authorList>
    </citation>
    <scope>NUCLEOTIDE SEQUENCE [LARGE SCALE GENOMIC DNA]</scope>
    <source>
        <strain evidence="1 2">ATCC 23134</strain>
    </source>
</reference>
<dbReference type="Proteomes" id="UP000004095">
    <property type="component" value="Unassembled WGS sequence"/>
</dbReference>
<evidence type="ECO:0000313" key="2">
    <source>
        <dbReference type="Proteomes" id="UP000004095"/>
    </source>
</evidence>
<dbReference type="EMBL" id="AAWS01000039">
    <property type="protein sequence ID" value="EAY26035.1"/>
    <property type="molecule type" value="Genomic_DNA"/>
</dbReference>
<name>A1ZU64_MICM2</name>